<evidence type="ECO:0000256" key="3">
    <source>
        <dbReference type="SAM" id="MobiDB-lite"/>
    </source>
</evidence>
<keyword evidence="2" id="KW-0175">Coiled coil</keyword>
<gene>
    <name evidence="6" type="ORF">ACHAWU_000182</name>
</gene>
<comment type="caution">
    <text evidence="6">The sequence shown here is derived from an EMBL/GenBank/DDBJ whole genome shotgun (WGS) entry which is preliminary data.</text>
</comment>
<dbReference type="SUPFAM" id="SSF57850">
    <property type="entry name" value="RING/U-box"/>
    <property type="match status" value="2"/>
</dbReference>
<dbReference type="InterPro" id="IPR013083">
    <property type="entry name" value="Znf_RING/FYVE/PHD"/>
</dbReference>
<dbReference type="AlphaFoldDB" id="A0ABD3MW70"/>
<evidence type="ECO:0008006" key="8">
    <source>
        <dbReference type="Google" id="ProtNLM"/>
    </source>
</evidence>
<protein>
    <recommendedName>
        <fullName evidence="8">RING-type domain-containing protein</fullName>
    </recommendedName>
</protein>
<dbReference type="PANTHER" id="PTHR24007:SF7">
    <property type="entry name" value="BRCA1-ASSOCIATED PROTEIN"/>
    <property type="match status" value="1"/>
</dbReference>
<dbReference type="Gene3D" id="3.30.40.10">
    <property type="entry name" value="Zinc/RING finger domain, C3HC4 (zinc finger)"/>
    <property type="match status" value="1"/>
</dbReference>
<dbReference type="EMBL" id="JALLBG020000075">
    <property type="protein sequence ID" value="KAL3767519.1"/>
    <property type="molecule type" value="Genomic_DNA"/>
</dbReference>
<keyword evidence="1" id="KW-0479">Metal-binding</keyword>
<proteinExistence type="predicted"/>
<dbReference type="PANTHER" id="PTHR24007">
    <property type="entry name" value="BRCA1-ASSOCIATED PROTEIN"/>
    <property type="match status" value="1"/>
</dbReference>
<dbReference type="SMART" id="SM00184">
    <property type="entry name" value="RING"/>
    <property type="match status" value="1"/>
</dbReference>
<evidence type="ECO:0000256" key="2">
    <source>
        <dbReference type="SAM" id="Coils"/>
    </source>
</evidence>
<feature type="coiled-coil region" evidence="2">
    <location>
        <begin position="569"/>
        <end position="667"/>
    </location>
</feature>
<evidence type="ECO:0000313" key="6">
    <source>
        <dbReference type="EMBL" id="KAL3767519.1"/>
    </source>
</evidence>
<dbReference type="GO" id="GO:0008270">
    <property type="term" value="F:zinc ion binding"/>
    <property type="evidence" value="ECO:0007669"/>
    <property type="project" value="UniProtKB-KW"/>
</dbReference>
<accession>A0ABD3MW70</accession>
<organism evidence="6 7">
    <name type="scientific">Discostella pseudostelligera</name>
    <dbReference type="NCBI Taxonomy" id="259834"/>
    <lineage>
        <taxon>Eukaryota</taxon>
        <taxon>Sar</taxon>
        <taxon>Stramenopiles</taxon>
        <taxon>Ochrophyta</taxon>
        <taxon>Bacillariophyta</taxon>
        <taxon>Coscinodiscophyceae</taxon>
        <taxon>Thalassiosirophycidae</taxon>
        <taxon>Stephanodiscales</taxon>
        <taxon>Stephanodiscaceae</taxon>
        <taxon>Discostella</taxon>
    </lineage>
</organism>
<dbReference type="Proteomes" id="UP001530293">
    <property type="component" value="Unassembled WGS sequence"/>
</dbReference>
<dbReference type="InterPro" id="IPR001841">
    <property type="entry name" value="Znf_RING"/>
</dbReference>
<feature type="domain" description="RING-type" evidence="4">
    <location>
        <begin position="340"/>
        <end position="394"/>
    </location>
</feature>
<evidence type="ECO:0000313" key="7">
    <source>
        <dbReference type="Proteomes" id="UP001530293"/>
    </source>
</evidence>
<dbReference type="Pfam" id="PF02148">
    <property type="entry name" value="zf-UBP"/>
    <property type="match status" value="1"/>
</dbReference>
<sequence>MIGDGNNSELVGRKQLATRRRRWRVTFGNPALGTYVGYIVTLHPRSRRRGFGYDDAQHEKVDDDDDADNGYDTESSTSSIDSFSSCSSDESSDQDGSNSQRIVAMVNVPPHQVPDGVLNLVRGHRPFIEHVRIVISSSRIEEERYRCQRRNLRAMNETHPTSKNSEFSTGRNRSQTWAHESELIGGGSNRDDYQWATSSAASMTEQKECNNLNMTRGSRATSLDFSSHFSHDNTHAHAMQDAAGSTDEQYLVDEHDNDGDGDKNYHILFVLDSDKSAETFVSELHHRPYTTLDESERCSVYHASHVRGEDGVSLLGPFFASSSTPSNDTAPASSKDEHKCPVCLEMMVFTSKSSSLSSEPPSDSSCSILTTVCNHSFHIDCLSQWQDSPCPVCRYDHSGLNETLSRCHVCANTVRNYVCLICGVISCANGPSSTSFTPSTTSDGATVHPTFQAPSHLGHALQHYEESLHAYALDTETQHVWDFVGEGYVHRLLQNFEDGKIVEGIDPRLLEEERCRTLLNDGLGADSTTLPLTALERSTIPTYSSSAEDDEALHRKLEGFAGQYYILLKSQLEQQRIYYEGQLEAIRRQNENSTRNERPSASDIISALKQERNHLEQRCMTLRRKHKKVAGDVVFLENMNESLEADKQLFRRQIADAQAELSDAMQLTNRLLTPLEEKVSLLIHELEHGISCDADEMKPPAVR</sequence>
<dbReference type="CDD" id="cd16457">
    <property type="entry name" value="RING-H2_BRAP2"/>
    <property type="match status" value="1"/>
</dbReference>
<dbReference type="PROSITE" id="PS50089">
    <property type="entry name" value="ZF_RING_2"/>
    <property type="match status" value="1"/>
</dbReference>
<keyword evidence="7" id="KW-1185">Reference proteome</keyword>
<dbReference type="InterPro" id="IPR047243">
    <property type="entry name" value="RING-H2_BRAP2"/>
</dbReference>
<dbReference type="InterPro" id="IPR001607">
    <property type="entry name" value="Znf_UBP"/>
</dbReference>
<keyword evidence="1" id="KW-0863">Zinc-finger</keyword>
<feature type="compositionally biased region" description="Low complexity" evidence="3">
    <location>
        <begin position="72"/>
        <end position="98"/>
    </location>
</feature>
<feature type="region of interest" description="Disordered" evidence="3">
    <location>
        <begin position="51"/>
        <end position="98"/>
    </location>
</feature>
<evidence type="ECO:0000259" key="5">
    <source>
        <dbReference type="PROSITE" id="PS50271"/>
    </source>
</evidence>
<keyword evidence="1" id="KW-0862">Zinc</keyword>
<feature type="compositionally biased region" description="Basic and acidic residues" evidence="3">
    <location>
        <begin position="51"/>
        <end position="61"/>
    </location>
</feature>
<evidence type="ECO:0000256" key="1">
    <source>
        <dbReference type="PROSITE-ProRule" id="PRU00502"/>
    </source>
</evidence>
<reference evidence="6 7" key="1">
    <citation type="submission" date="2024-10" db="EMBL/GenBank/DDBJ databases">
        <title>Updated reference genomes for cyclostephanoid diatoms.</title>
        <authorList>
            <person name="Roberts W.R."/>
            <person name="Alverson A.J."/>
        </authorList>
    </citation>
    <scope>NUCLEOTIDE SEQUENCE [LARGE SCALE GENOMIC DNA]</scope>
    <source>
        <strain evidence="6 7">AJA232-27</strain>
    </source>
</reference>
<dbReference type="SMART" id="SM00290">
    <property type="entry name" value="ZnF_UBP"/>
    <property type="match status" value="1"/>
</dbReference>
<dbReference type="PROSITE" id="PS50271">
    <property type="entry name" value="ZF_UBP"/>
    <property type="match status" value="1"/>
</dbReference>
<feature type="domain" description="UBP-type" evidence="5">
    <location>
        <begin position="391"/>
        <end position="508"/>
    </location>
</feature>
<evidence type="ECO:0000259" key="4">
    <source>
        <dbReference type="PROSITE" id="PS50089"/>
    </source>
</evidence>
<name>A0ABD3MW70_9STRA</name>
<feature type="compositionally biased region" description="Acidic residues" evidence="3">
    <location>
        <begin position="62"/>
        <end position="71"/>
    </location>
</feature>